<dbReference type="InterPro" id="IPR027417">
    <property type="entry name" value="P-loop_NTPase"/>
</dbReference>
<keyword evidence="1 5" id="KW-0547">Nucleotide-binding</keyword>
<evidence type="ECO:0000313" key="11">
    <source>
        <dbReference type="EMBL" id="MEZ8720317.1"/>
    </source>
</evidence>
<dbReference type="InterPro" id="IPR011545">
    <property type="entry name" value="DEAD/DEAH_box_helicase_dom"/>
</dbReference>
<evidence type="ECO:0000256" key="2">
    <source>
        <dbReference type="ARBA" id="ARBA00022801"/>
    </source>
</evidence>
<comment type="catalytic activity">
    <reaction evidence="5">
        <text>ATP + H2O = ADP + phosphate + H(+)</text>
        <dbReference type="Rhea" id="RHEA:13065"/>
        <dbReference type="ChEBI" id="CHEBI:15377"/>
        <dbReference type="ChEBI" id="CHEBI:15378"/>
        <dbReference type="ChEBI" id="CHEBI:30616"/>
        <dbReference type="ChEBI" id="CHEBI:43474"/>
        <dbReference type="ChEBI" id="CHEBI:456216"/>
        <dbReference type="EC" id="3.6.4.13"/>
    </reaction>
</comment>
<accession>A0ABV4MT52</accession>
<evidence type="ECO:0000259" key="9">
    <source>
        <dbReference type="PROSITE" id="PS51194"/>
    </source>
</evidence>
<proteinExistence type="inferred from homology"/>
<organism evidence="11 12">
    <name type="scientific">Vibrio pomeroyi</name>
    <dbReference type="NCBI Taxonomy" id="198832"/>
    <lineage>
        <taxon>Bacteria</taxon>
        <taxon>Pseudomonadati</taxon>
        <taxon>Pseudomonadota</taxon>
        <taxon>Gammaproteobacteria</taxon>
        <taxon>Vibrionales</taxon>
        <taxon>Vibrionaceae</taxon>
        <taxon>Vibrio</taxon>
    </lineage>
</organism>
<evidence type="ECO:0000259" key="10">
    <source>
        <dbReference type="PROSITE" id="PS51195"/>
    </source>
</evidence>
<feature type="compositionally biased region" description="Polar residues" evidence="7">
    <location>
        <begin position="458"/>
        <end position="486"/>
    </location>
</feature>
<sequence>MSFTSLGLSEPILKAIEAQGYDKPSPIQEKAVPAVLTGKDVMAAAQTGTGKTAGFTLPILEILSKGTRVRQNQVRALVLTPTRELAAQVNGSVVKYGINLPLTSTVVFGGVKINPQMQKLRKGSDVLVATPGRLLDLYNQNAVRFDQLEILVLDEADRMLDMGFIRDIRKILAFLPKKRQNLLFSATFSDDIRSLAKGLVNNPVEISVSPANSTAKTVEQSIYPVDKKKKSAMLAKLIKDNDWRQVLVFSKTKHGANKLARFLEEQDITAAPIHGNKSQGARTKALENFKTGKVRVLVATDIAARGIDIPQLPQVVNFDLPHVSEDYVHRIGRTGRAGEVGKAISLVCADEVGELFGIERLIQQVLERRELEGFSPVNKLPESRLDTRPIKPKKPKKAKQPREHADGQRSGDNARGHKPAGKNKRHVPGTGSAPKRKPTSGKKPAENNVAAGEDKSVRNNGSNFKRGSAGNKPSANKAGNQNTLSKPSGAGKANGSGKPKSSGQSNSTGKPAGKPKKSGYGGSYGPSKSSNKPAGSKPSTNKPSRSRSKPAPQK</sequence>
<evidence type="ECO:0000256" key="6">
    <source>
        <dbReference type="PROSITE-ProRule" id="PRU00552"/>
    </source>
</evidence>
<keyword evidence="5" id="KW-0963">Cytoplasm</keyword>
<dbReference type="InterPro" id="IPR028622">
    <property type="entry name" value="DEAD_helicase_RhlE"/>
</dbReference>
<dbReference type="InterPro" id="IPR001650">
    <property type="entry name" value="Helicase_C-like"/>
</dbReference>
<gene>
    <name evidence="5" type="primary">rhlE</name>
    <name evidence="11" type="ORF">AB6D66_04505</name>
</gene>
<keyword evidence="4 5" id="KW-0067">ATP-binding</keyword>
<keyword evidence="2 5" id="KW-0378">Hydrolase</keyword>
<dbReference type="HAMAP" id="MF_00968">
    <property type="entry name" value="DEAD_helicase_RhlE"/>
    <property type="match status" value="1"/>
</dbReference>
<dbReference type="GO" id="GO:0004386">
    <property type="term" value="F:helicase activity"/>
    <property type="evidence" value="ECO:0007669"/>
    <property type="project" value="UniProtKB-KW"/>
</dbReference>
<dbReference type="PROSITE" id="PS00039">
    <property type="entry name" value="DEAD_ATP_HELICASE"/>
    <property type="match status" value="1"/>
</dbReference>
<feature type="domain" description="DEAD-box RNA helicase Q" evidence="10">
    <location>
        <begin position="1"/>
        <end position="29"/>
    </location>
</feature>
<comment type="caution">
    <text evidence="11">The sequence shown here is derived from an EMBL/GenBank/DDBJ whole genome shotgun (WGS) entry which is preliminary data.</text>
</comment>
<feature type="compositionally biased region" description="Basic residues" evidence="7">
    <location>
        <begin position="416"/>
        <end position="427"/>
    </location>
</feature>
<comment type="similarity">
    <text evidence="5">Belongs to the DEAD box helicase family. RhlE subfamily.</text>
</comment>
<comment type="subcellular location">
    <subcellularLocation>
        <location evidence="5">Cytoplasm</location>
    </subcellularLocation>
</comment>
<dbReference type="SMART" id="SM00490">
    <property type="entry name" value="HELICc"/>
    <property type="match status" value="1"/>
</dbReference>
<dbReference type="PANTHER" id="PTHR47959">
    <property type="entry name" value="ATP-DEPENDENT RNA HELICASE RHLE-RELATED"/>
    <property type="match status" value="1"/>
</dbReference>
<evidence type="ECO:0000256" key="1">
    <source>
        <dbReference type="ARBA" id="ARBA00022741"/>
    </source>
</evidence>
<feature type="domain" description="Helicase ATP-binding" evidence="8">
    <location>
        <begin position="32"/>
        <end position="206"/>
    </location>
</feature>
<dbReference type="SUPFAM" id="SSF52540">
    <property type="entry name" value="P-loop containing nucleoside triphosphate hydrolases"/>
    <property type="match status" value="1"/>
</dbReference>
<dbReference type="PROSITE" id="PS51192">
    <property type="entry name" value="HELICASE_ATP_BIND_1"/>
    <property type="match status" value="1"/>
</dbReference>
<evidence type="ECO:0000256" key="7">
    <source>
        <dbReference type="SAM" id="MobiDB-lite"/>
    </source>
</evidence>
<dbReference type="CDD" id="cd00268">
    <property type="entry name" value="DEADc"/>
    <property type="match status" value="1"/>
</dbReference>
<feature type="domain" description="Helicase C-terminal" evidence="9">
    <location>
        <begin position="217"/>
        <end position="382"/>
    </location>
</feature>
<feature type="region of interest" description="Disordered" evidence="7">
    <location>
        <begin position="378"/>
        <end position="554"/>
    </location>
</feature>
<dbReference type="Pfam" id="PF00270">
    <property type="entry name" value="DEAD"/>
    <property type="match status" value="1"/>
</dbReference>
<dbReference type="InterPro" id="IPR044742">
    <property type="entry name" value="DEAD/DEAH_RhlB"/>
</dbReference>
<keyword evidence="3 5" id="KW-0347">Helicase</keyword>
<dbReference type="Gene3D" id="3.40.50.300">
    <property type="entry name" value="P-loop containing nucleotide triphosphate hydrolases"/>
    <property type="match status" value="2"/>
</dbReference>
<evidence type="ECO:0000256" key="4">
    <source>
        <dbReference type="ARBA" id="ARBA00022840"/>
    </source>
</evidence>
<dbReference type="CDD" id="cd18787">
    <property type="entry name" value="SF2_C_DEAD"/>
    <property type="match status" value="1"/>
</dbReference>
<evidence type="ECO:0000256" key="3">
    <source>
        <dbReference type="ARBA" id="ARBA00022806"/>
    </source>
</evidence>
<dbReference type="InterPro" id="IPR014001">
    <property type="entry name" value="Helicase_ATP-bd"/>
</dbReference>
<feature type="short sequence motif" description="Q motif" evidence="6">
    <location>
        <begin position="1"/>
        <end position="29"/>
    </location>
</feature>
<dbReference type="Proteomes" id="UP001570071">
    <property type="component" value="Unassembled WGS sequence"/>
</dbReference>
<keyword evidence="12" id="KW-1185">Reference proteome</keyword>
<evidence type="ECO:0000259" key="8">
    <source>
        <dbReference type="PROSITE" id="PS51192"/>
    </source>
</evidence>
<dbReference type="InterPro" id="IPR014014">
    <property type="entry name" value="RNA_helicase_DEAD_Q_motif"/>
</dbReference>
<evidence type="ECO:0000256" key="5">
    <source>
        <dbReference type="HAMAP-Rule" id="MF_00968"/>
    </source>
</evidence>
<feature type="compositionally biased region" description="Basic residues" evidence="7">
    <location>
        <begin position="390"/>
        <end position="399"/>
    </location>
</feature>
<evidence type="ECO:0000313" key="12">
    <source>
        <dbReference type="Proteomes" id="UP001570071"/>
    </source>
</evidence>
<dbReference type="InterPro" id="IPR050079">
    <property type="entry name" value="DEAD_box_RNA_helicase"/>
</dbReference>
<reference evidence="11 12" key="1">
    <citation type="journal article" date="2024" name="ISME J.">
        <title>Tailless and filamentous prophages are predominant in marine Vibrio.</title>
        <authorList>
            <person name="Steensen K."/>
            <person name="Seneca J."/>
            <person name="Bartlau N."/>
            <person name="Yu X.A."/>
            <person name="Hussain F.A."/>
            <person name="Polz M.F."/>
        </authorList>
    </citation>
    <scope>NUCLEOTIDE SEQUENCE [LARGE SCALE GENOMIC DNA]</scope>
    <source>
        <strain evidence="11 12">10N.239.312.F12</strain>
    </source>
</reference>
<comment type="function">
    <text evidence="5">DEAD-box RNA helicase involved in ribosome assembly. Has RNA-dependent ATPase activity and unwinds double-stranded RNA.</text>
</comment>
<dbReference type="EC" id="3.6.4.13" evidence="5"/>
<feature type="compositionally biased region" description="Basic and acidic residues" evidence="7">
    <location>
        <begin position="400"/>
        <end position="415"/>
    </location>
</feature>
<dbReference type="PANTHER" id="PTHR47959:SF13">
    <property type="entry name" value="ATP-DEPENDENT RNA HELICASE RHLE"/>
    <property type="match status" value="1"/>
</dbReference>
<dbReference type="SMART" id="SM00487">
    <property type="entry name" value="DEXDc"/>
    <property type="match status" value="1"/>
</dbReference>
<name>A0ABV4MT52_9VIBR</name>
<dbReference type="PROSITE" id="PS51195">
    <property type="entry name" value="Q_MOTIF"/>
    <property type="match status" value="1"/>
</dbReference>
<dbReference type="RefSeq" id="WP_372122523.1">
    <property type="nucleotide sequence ID" value="NZ_JBFSSG010000005.1"/>
</dbReference>
<keyword evidence="5" id="KW-0690">Ribosome biogenesis</keyword>
<dbReference type="Pfam" id="PF00271">
    <property type="entry name" value="Helicase_C"/>
    <property type="match status" value="1"/>
</dbReference>
<dbReference type="InterPro" id="IPR000629">
    <property type="entry name" value="RNA-helicase_DEAD-box_CS"/>
</dbReference>
<dbReference type="PROSITE" id="PS51194">
    <property type="entry name" value="HELICASE_CTER"/>
    <property type="match status" value="1"/>
</dbReference>
<protein>
    <recommendedName>
        <fullName evidence="5">ATP-dependent RNA helicase RhlE</fullName>
        <ecNumber evidence="5">3.6.4.13</ecNumber>
    </recommendedName>
</protein>
<dbReference type="EMBL" id="JBFSSG010000005">
    <property type="protein sequence ID" value="MEZ8720317.1"/>
    <property type="molecule type" value="Genomic_DNA"/>
</dbReference>